<dbReference type="PANTHER" id="PTHR33908:SF11">
    <property type="entry name" value="MEMBRANE PROTEIN"/>
    <property type="match status" value="1"/>
</dbReference>
<organism evidence="11 12">
    <name type="scientific">Sorangium cellulosum</name>
    <name type="common">Polyangium cellulosum</name>
    <dbReference type="NCBI Taxonomy" id="56"/>
    <lineage>
        <taxon>Bacteria</taxon>
        <taxon>Pseudomonadati</taxon>
        <taxon>Myxococcota</taxon>
        <taxon>Polyangia</taxon>
        <taxon>Polyangiales</taxon>
        <taxon>Polyangiaceae</taxon>
        <taxon>Sorangium</taxon>
    </lineage>
</organism>
<feature type="transmembrane region" description="Helical" evidence="9">
    <location>
        <begin position="142"/>
        <end position="159"/>
    </location>
</feature>
<dbReference type="PANTHER" id="PTHR33908">
    <property type="entry name" value="MANNOSYLTRANSFERASE YKCB-RELATED"/>
    <property type="match status" value="1"/>
</dbReference>
<dbReference type="InterPro" id="IPR050297">
    <property type="entry name" value="LipidA_mod_glycosyltrf_83"/>
</dbReference>
<evidence type="ECO:0000313" key="12">
    <source>
        <dbReference type="Proteomes" id="UP000075635"/>
    </source>
</evidence>
<evidence type="ECO:0000256" key="5">
    <source>
        <dbReference type="ARBA" id="ARBA00022692"/>
    </source>
</evidence>
<feature type="transmembrane region" description="Helical" evidence="9">
    <location>
        <begin position="165"/>
        <end position="182"/>
    </location>
</feature>
<dbReference type="GO" id="GO:0009103">
    <property type="term" value="P:lipopolysaccharide biosynthetic process"/>
    <property type="evidence" value="ECO:0007669"/>
    <property type="project" value="UniProtKB-ARBA"/>
</dbReference>
<sequence>MTQPSPDVAPAPEEPRRAEPPTSLAAPSPWGARAASFRARILPWLERLPRLVVVVLRVVVALAAAAALGTYLVLGIIHLRHPFELEWMEGAMLDEVRRALGGQKLYVKPTLEYVPFLYAPLYFYVAAAFSKVLGVSFFSARLVSYLASLAAIALVARFVHRETGARFAALLAAGVFAGAYHLSAGFYDIARVDSLFVLLLLSALYVVRFRRSVGSGVAAAALFTLALLTKQSASVIFVPAAAYVLLTERRRGLVFAAAGTVMMVGSVLVLDRIHDGWFWYFVFWLPRQHPWVAQMWTDFWLEDLMRPLSVSCLLALFYMTVDRGVFSSSARPATEPGDPPGRGSAPDVATQAGEGSALAVASRPDQGAAFAVSLRDSRYFYLFAAAGMLGASWAGRLHAGGWPNVIMPGFAILAILFGLGLHAVLDAAAGLAAPRRHRFEAFLLAVAAIQFASLAYKPSRYVPKSRDARAGQHLIDKIRKIDGEVFVPAHGYLAHLAGKRAYAHQMAIIDILGIGGGPAGVDLRAEIEQAISQKRFNAIITDIGFFMPEIQRSYRRDGNIFDDEKVFWPVTGLHIRPDSLYVPKKK</sequence>
<evidence type="ECO:0000256" key="6">
    <source>
        <dbReference type="ARBA" id="ARBA00022989"/>
    </source>
</evidence>
<reference evidence="11 12" key="1">
    <citation type="submission" date="2014-02" db="EMBL/GenBank/DDBJ databases">
        <title>The small core and large imbalanced accessory genome model reveals a collaborative survival strategy of Sorangium cellulosum strains in nature.</title>
        <authorList>
            <person name="Han K."/>
            <person name="Peng R."/>
            <person name="Blom J."/>
            <person name="Li Y.-Z."/>
        </authorList>
    </citation>
    <scope>NUCLEOTIDE SEQUENCE [LARGE SCALE GENOMIC DNA]</scope>
    <source>
        <strain evidence="11 12">So0011-07</strain>
    </source>
</reference>
<evidence type="ECO:0000256" key="8">
    <source>
        <dbReference type="SAM" id="MobiDB-lite"/>
    </source>
</evidence>
<proteinExistence type="predicted"/>
<dbReference type="EMBL" id="JEMB01001129">
    <property type="protein sequence ID" value="KYF90336.1"/>
    <property type="molecule type" value="Genomic_DNA"/>
</dbReference>
<feature type="transmembrane region" description="Helical" evidence="9">
    <location>
        <begin position="304"/>
        <end position="321"/>
    </location>
</feature>
<dbReference type="Pfam" id="PF13231">
    <property type="entry name" value="PMT_2"/>
    <property type="match status" value="1"/>
</dbReference>
<feature type="transmembrane region" description="Helical" evidence="9">
    <location>
        <begin position="253"/>
        <end position="270"/>
    </location>
</feature>
<name>A0A150SD90_SORCE</name>
<dbReference type="GO" id="GO:0016763">
    <property type="term" value="F:pentosyltransferase activity"/>
    <property type="evidence" value="ECO:0007669"/>
    <property type="project" value="TreeGrafter"/>
</dbReference>
<evidence type="ECO:0000256" key="4">
    <source>
        <dbReference type="ARBA" id="ARBA00022679"/>
    </source>
</evidence>
<feature type="transmembrane region" description="Helical" evidence="9">
    <location>
        <begin position="405"/>
        <end position="425"/>
    </location>
</feature>
<dbReference type="GO" id="GO:0005886">
    <property type="term" value="C:plasma membrane"/>
    <property type="evidence" value="ECO:0007669"/>
    <property type="project" value="UniProtKB-SubCell"/>
</dbReference>
<comment type="subcellular location">
    <subcellularLocation>
        <location evidence="1">Cell membrane</location>
        <topology evidence="1">Multi-pass membrane protein</topology>
    </subcellularLocation>
</comment>
<dbReference type="Proteomes" id="UP000075635">
    <property type="component" value="Unassembled WGS sequence"/>
</dbReference>
<feature type="transmembrane region" description="Helical" evidence="9">
    <location>
        <begin position="51"/>
        <end position="79"/>
    </location>
</feature>
<evidence type="ECO:0000256" key="2">
    <source>
        <dbReference type="ARBA" id="ARBA00022475"/>
    </source>
</evidence>
<feature type="region of interest" description="Disordered" evidence="8">
    <location>
        <begin position="329"/>
        <end position="349"/>
    </location>
</feature>
<dbReference type="InterPro" id="IPR038731">
    <property type="entry name" value="RgtA/B/C-like"/>
</dbReference>
<keyword evidence="2" id="KW-1003">Cell membrane</keyword>
<protein>
    <recommendedName>
        <fullName evidence="10">Glycosyltransferase RgtA/B/C/D-like domain-containing protein</fullName>
    </recommendedName>
</protein>
<gene>
    <name evidence="11" type="ORF">BE17_19860</name>
</gene>
<feature type="transmembrane region" description="Helical" evidence="9">
    <location>
        <begin position="437"/>
        <end position="456"/>
    </location>
</feature>
<keyword evidence="6 9" id="KW-1133">Transmembrane helix</keyword>
<accession>A0A150SD90</accession>
<evidence type="ECO:0000256" key="1">
    <source>
        <dbReference type="ARBA" id="ARBA00004651"/>
    </source>
</evidence>
<evidence type="ECO:0000256" key="9">
    <source>
        <dbReference type="SAM" id="Phobius"/>
    </source>
</evidence>
<feature type="domain" description="Glycosyltransferase RgtA/B/C/D-like" evidence="10">
    <location>
        <begin position="119"/>
        <end position="253"/>
    </location>
</feature>
<feature type="transmembrane region" description="Helical" evidence="9">
    <location>
        <begin position="189"/>
        <end position="207"/>
    </location>
</feature>
<feature type="region of interest" description="Disordered" evidence="8">
    <location>
        <begin position="1"/>
        <end position="29"/>
    </location>
</feature>
<dbReference type="AlphaFoldDB" id="A0A150SD90"/>
<feature type="transmembrane region" description="Helical" evidence="9">
    <location>
        <begin position="219"/>
        <end position="246"/>
    </location>
</feature>
<keyword evidence="7 9" id="KW-0472">Membrane</keyword>
<keyword evidence="4" id="KW-0808">Transferase</keyword>
<feature type="transmembrane region" description="Helical" evidence="9">
    <location>
        <begin position="113"/>
        <end position="130"/>
    </location>
</feature>
<keyword evidence="3" id="KW-0328">Glycosyltransferase</keyword>
<evidence type="ECO:0000259" key="10">
    <source>
        <dbReference type="Pfam" id="PF13231"/>
    </source>
</evidence>
<comment type="caution">
    <text evidence="11">The sequence shown here is derived from an EMBL/GenBank/DDBJ whole genome shotgun (WGS) entry which is preliminary data.</text>
</comment>
<evidence type="ECO:0000256" key="3">
    <source>
        <dbReference type="ARBA" id="ARBA00022676"/>
    </source>
</evidence>
<keyword evidence="5 9" id="KW-0812">Transmembrane</keyword>
<feature type="transmembrane region" description="Helical" evidence="9">
    <location>
        <begin position="379"/>
        <end position="399"/>
    </location>
</feature>
<evidence type="ECO:0000313" key="11">
    <source>
        <dbReference type="EMBL" id="KYF90336.1"/>
    </source>
</evidence>
<evidence type="ECO:0000256" key="7">
    <source>
        <dbReference type="ARBA" id="ARBA00023136"/>
    </source>
</evidence>